<evidence type="ECO:0000256" key="3">
    <source>
        <dbReference type="ARBA" id="ARBA00022801"/>
    </source>
</evidence>
<name>A0A3D9V882_THECX</name>
<dbReference type="Proteomes" id="UP000256485">
    <property type="component" value="Unassembled WGS sequence"/>
</dbReference>
<dbReference type="PROSITE" id="PS00149">
    <property type="entry name" value="SULFATASE_2"/>
    <property type="match status" value="1"/>
</dbReference>
<comment type="caution">
    <text evidence="6">The sequence shown here is derived from an EMBL/GenBank/DDBJ whole genome shotgun (WGS) entry which is preliminary data.</text>
</comment>
<evidence type="ECO:0000256" key="1">
    <source>
        <dbReference type="ARBA" id="ARBA00008779"/>
    </source>
</evidence>
<evidence type="ECO:0000313" key="6">
    <source>
        <dbReference type="EMBL" id="REF37679.1"/>
    </source>
</evidence>
<dbReference type="GO" id="GO:0004065">
    <property type="term" value="F:arylsulfatase activity"/>
    <property type="evidence" value="ECO:0007669"/>
    <property type="project" value="TreeGrafter"/>
</dbReference>
<organism evidence="6 7">
    <name type="scientific">Thermasporomyces composti</name>
    <dbReference type="NCBI Taxonomy" id="696763"/>
    <lineage>
        <taxon>Bacteria</taxon>
        <taxon>Bacillati</taxon>
        <taxon>Actinomycetota</taxon>
        <taxon>Actinomycetes</taxon>
        <taxon>Propionibacteriales</taxon>
        <taxon>Nocardioidaceae</taxon>
        <taxon>Thermasporomyces</taxon>
    </lineage>
</organism>
<evidence type="ECO:0000256" key="2">
    <source>
        <dbReference type="ARBA" id="ARBA00022723"/>
    </source>
</evidence>
<dbReference type="Gene3D" id="3.40.720.10">
    <property type="entry name" value="Alkaline Phosphatase, subunit A"/>
    <property type="match status" value="1"/>
</dbReference>
<reference evidence="6 7" key="1">
    <citation type="submission" date="2018-08" db="EMBL/GenBank/DDBJ databases">
        <title>Sequencing the genomes of 1000 actinobacteria strains.</title>
        <authorList>
            <person name="Klenk H.-P."/>
        </authorList>
    </citation>
    <scope>NUCLEOTIDE SEQUENCE [LARGE SCALE GENOMIC DNA]</scope>
    <source>
        <strain evidence="6 7">DSM 22891</strain>
    </source>
</reference>
<keyword evidence="2" id="KW-0479">Metal-binding</keyword>
<dbReference type="RefSeq" id="WP_115851096.1">
    <property type="nucleotide sequence ID" value="NZ_QTUC01000001.1"/>
</dbReference>
<gene>
    <name evidence="6" type="ORF">DFJ64_3130</name>
</gene>
<keyword evidence="4" id="KW-0106">Calcium</keyword>
<proteinExistence type="inferred from homology"/>
<dbReference type="SUPFAM" id="SSF53649">
    <property type="entry name" value="Alkaline phosphatase-like"/>
    <property type="match status" value="1"/>
</dbReference>
<dbReference type="InterPro" id="IPR050738">
    <property type="entry name" value="Sulfatase"/>
</dbReference>
<dbReference type="PANTHER" id="PTHR42693">
    <property type="entry name" value="ARYLSULFATASE FAMILY MEMBER"/>
    <property type="match status" value="1"/>
</dbReference>
<dbReference type="Pfam" id="PF00884">
    <property type="entry name" value="Sulfatase"/>
    <property type="match status" value="1"/>
</dbReference>
<evidence type="ECO:0000313" key="7">
    <source>
        <dbReference type="Proteomes" id="UP000256485"/>
    </source>
</evidence>
<dbReference type="GO" id="GO:0046872">
    <property type="term" value="F:metal ion binding"/>
    <property type="evidence" value="ECO:0007669"/>
    <property type="project" value="UniProtKB-KW"/>
</dbReference>
<evidence type="ECO:0000259" key="5">
    <source>
        <dbReference type="Pfam" id="PF00884"/>
    </source>
</evidence>
<dbReference type="InterPro" id="IPR024607">
    <property type="entry name" value="Sulfatase_CS"/>
</dbReference>
<accession>A0A3D9V882</accession>
<dbReference type="EMBL" id="QTUC01000001">
    <property type="protein sequence ID" value="REF37679.1"/>
    <property type="molecule type" value="Genomic_DNA"/>
</dbReference>
<feature type="domain" description="Sulfatase N-terminal" evidence="5">
    <location>
        <begin position="4"/>
        <end position="357"/>
    </location>
</feature>
<dbReference type="InterPro" id="IPR000917">
    <property type="entry name" value="Sulfatase_N"/>
</dbReference>
<dbReference type="InterPro" id="IPR017850">
    <property type="entry name" value="Alkaline_phosphatase_core_sf"/>
</dbReference>
<dbReference type="AlphaFoldDB" id="A0A3D9V882"/>
<keyword evidence="3" id="KW-0378">Hydrolase</keyword>
<dbReference type="NCBIfam" id="NF010322">
    <property type="entry name" value="PRK13759.1"/>
    <property type="match status" value="1"/>
</dbReference>
<dbReference type="PANTHER" id="PTHR42693:SF33">
    <property type="entry name" value="ARYLSULFATASE"/>
    <property type="match status" value="1"/>
</dbReference>
<sequence>MTPPNVVLICVDQWRGDCLSADGHPVVHTPHLDQLAQRGARFRRAYSATPTCVPARMALMTGLSQRTHRRVGYQDGVPFDVKTTLPGEFRRHGYQTQAIGKMHVHPTRARIGFDNVLLHDGYSHFNRRRSRPVEEYDDYLPWLREQAGQSAVADYFDHGVNCNSVVARPWDKDESLHPTTWVVTQAISWLYRRDPTAPFFLYLSFHRPHPPYDPPRWAFEQYLDTPPYEPIVGSWVDDYAEHREDHRHDAFVARMPQPVLQRARAGYYGHMAHIDLQINRFLEHLAEFGLADNTYVCFVADHGEMLGEHHLFRKGFPYEGSARIPFLLAGPGLGPGIVRDEVVELRDVMPTLLDLAGLPIPDQVEGRSVAPLARGQRVDGWRPYLHGEHTLLGQSLQWLTDGRRKYVWMSGTGTEQLFDLTADPHETRNLASYSAHRDELAAWRARLIGELRGRPEGYVEGADLVPGRQPLTLLPS</sequence>
<keyword evidence="7" id="KW-1185">Reference proteome</keyword>
<comment type="similarity">
    <text evidence="1">Belongs to the sulfatase family.</text>
</comment>
<protein>
    <submittedName>
        <fullName evidence="6">Arylsulfatase A-like enzyme</fullName>
    </submittedName>
</protein>
<dbReference type="OrthoDB" id="9777306at2"/>
<evidence type="ECO:0000256" key="4">
    <source>
        <dbReference type="ARBA" id="ARBA00022837"/>
    </source>
</evidence>